<keyword evidence="5" id="KW-1185">Reference proteome</keyword>
<dbReference type="Gene3D" id="2.60.40.790">
    <property type="match status" value="1"/>
</dbReference>
<dbReference type="InterPro" id="IPR031107">
    <property type="entry name" value="Small_HSP"/>
</dbReference>
<name>A0A011QPL6_ACCRE</name>
<dbReference type="PANTHER" id="PTHR11527">
    <property type="entry name" value="HEAT-SHOCK PROTEIN 20 FAMILY MEMBER"/>
    <property type="match status" value="1"/>
</dbReference>
<dbReference type="STRING" id="1454004.AW11_00331"/>
<evidence type="ECO:0000313" key="4">
    <source>
        <dbReference type="EMBL" id="EXI90990.1"/>
    </source>
</evidence>
<dbReference type="Proteomes" id="UP000022141">
    <property type="component" value="Unassembled WGS sequence"/>
</dbReference>
<dbReference type="InterPro" id="IPR008978">
    <property type="entry name" value="HSP20-like_chaperone"/>
</dbReference>
<feature type="domain" description="SHSP" evidence="3">
    <location>
        <begin position="28"/>
        <end position="139"/>
    </location>
</feature>
<dbReference type="CDD" id="cd06464">
    <property type="entry name" value="ACD_sHsps-like"/>
    <property type="match status" value="1"/>
</dbReference>
<sequence>MANIARFDPADALDDLFRGFWMRPVRPGGQQEVQIKLEVKEDDKAYTIHAEMPGVNKEDIQVTIDGGQVSISAETKKEKEVKEGTRVLRSERYYGKVSRSFALGQDVDESKSEAHYKDGVLELSLPKKTVSKTRKLTIS</sequence>
<comment type="caution">
    <text evidence="4">The sequence shown here is derived from an EMBL/GenBank/DDBJ whole genome shotgun (WGS) entry which is preliminary data.</text>
</comment>
<organism evidence="4 5">
    <name type="scientific">Accumulibacter regalis</name>
    <dbReference type="NCBI Taxonomy" id="522306"/>
    <lineage>
        <taxon>Bacteria</taxon>
        <taxon>Pseudomonadati</taxon>
        <taxon>Pseudomonadota</taxon>
        <taxon>Betaproteobacteria</taxon>
        <taxon>Candidatus Accumulibacter</taxon>
    </lineage>
</organism>
<accession>A0A011QPL6</accession>
<dbReference type="PROSITE" id="PS01031">
    <property type="entry name" value="SHSP"/>
    <property type="match status" value="1"/>
</dbReference>
<dbReference type="SUPFAM" id="SSF49764">
    <property type="entry name" value="HSP20-like chaperones"/>
    <property type="match status" value="1"/>
</dbReference>
<reference evidence="4" key="1">
    <citation type="submission" date="2014-02" db="EMBL/GenBank/DDBJ databases">
        <title>Expanding our view of genomic diversity in Candidatus Accumulibacter clades.</title>
        <authorList>
            <person name="Skennerton C.T."/>
            <person name="Barr J.J."/>
            <person name="Slater F.R."/>
            <person name="Bond P.L."/>
            <person name="Tyson G.W."/>
        </authorList>
    </citation>
    <scope>NUCLEOTIDE SEQUENCE [LARGE SCALE GENOMIC DNA]</scope>
</reference>
<comment type="similarity">
    <text evidence="1 2">Belongs to the small heat shock protein (HSP20) family.</text>
</comment>
<protein>
    <recommendedName>
        <fullName evidence="3">SHSP domain-containing protein</fullName>
    </recommendedName>
</protein>
<gene>
    <name evidence="4" type="ORF">AW11_00331</name>
</gene>
<dbReference type="InterPro" id="IPR002068">
    <property type="entry name" value="A-crystallin/Hsp20_dom"/>
</dbReference>
<evidence type="ECO:0000313" key="5">
    <source>
        <dbReference type="Proteomes" id="UP000022141"/>
    </source>
</evidence>
<evidence type="ECO:0000256" key="1">
    <source>
        <dbReference type="PROSITE-ProRule" id="PRU00285"/>
    </source>
</evidence>
<proteinExistence type="inferred from homology"/>
<dbReference type="PATRIC" id="fig|1454004.3.peg.341"/>
<dbReference type="eggNOG" id="COG0071">
    <property type="taxonomic scope" value="Bacteria"/>
</dbReference>
<dbReference type="AlphaFoldDB" id="A0A011QPL6"/>
<evidence type="ECO:0000259" key="3">
    <source>
        <dbReference type="PROSITE" id="PS01031"/>
    </source>
</evidence>
<evidence type="ECO:0000256" key="2">
    <source>
        <dbReference type="RuleBase" id="RU003616"/>
    </source>
</evidence>
<dbReference type="EMBL" id="JEMY01000003">
    <property type="protein sequence ID" value="EXI90990.1"/>
    <property type="molecule type" value="Genomic_DNA"/>
</dbReference>
<dbReference type="Pfam" id="PF00011">
    <property type="entry name" value="HSP20"/>
    <property type="match status" value="1"/>
</dbReference>